<sequence length="98" mass="11755">MYTDILFKNYKRRAGNQSVFGSRFWQFSIDLYELQPELKSELNVNFFASIWYLGIQKPYTKLIYVAGVKCCVSVFKIRHGLRTLYAVTYLYYLVFRDH</sequence>
<dbReference type="EMBL" id="CP111016">
    <property type="protein sequence ID" value="WAR06261.1"/>
    <property type="molecule type" value="Genomic_DNA"/>
</dbReference>
<dbReference type="Proteomes" id="UP001164746">
    <property type="component" value="Chromosome 5"/>
</dbReference>
<evidence type="ECO:0000313" key="2">
    <source>
        <dbReference type="Proteomes" id="UP001164746"/>
    </source>
</evidence>
<keyword evidence="2" id="KW-1185">Reference proteome</keyword>
<protein>
    <submittedName>
        <fullName evidence="1">Uncharacterized protein</fullName>
    </submittedName>
</protein>
<evidence type="ECO:0000313" key="1">
    <source>
        <dbReference type="EMBL" id="WAR06261.1"/>
    </source>
</evidence>
<accession>A0ABY7EBJ7</accession>
<reference evidence="1" key="1">
    <citation type="submission" date="2022-11" db="EMBL/GenBank/DDBJ databases">
        <title>Centuries of genome instability and evolution in soft-shell clam transmissible cancer (bioRxiv).</title>
        <authorList>
            <person name="Hart S.F.M."/>
            <person name="Yonemitsu M.A."/>
            <person name="Giersch R.M."/>
            <person name="Beal B.F."/>
            <person name="Arriagada G."/>
            <person name="Davis B.W."/>
            <person name="Ostrander E.A."/>
            <person name="Goff S.P."/>
            <person name="Metzger M.J."/>
        </authorList>
    </citation>
    <scope>NUCLEOTIDE SEQUENCE</scope>
    <source>
        <strain evidence="1">MELC-2E11</strain>
        <tissue evidence="1">Siphon/mantle</tissue>
    </source>
</reference>
<organism evidence="1 2">
    <name type="scientific">Mya arenaria</name>
    <name type="common">Soft-shell clam</name>
    <dbReference type="NCBI Taxonomy" id="6604"/>
    <lineage>
        <taxon>Eukaryota</taxon>
        <taxon>Metazoa</taxon>
        <taxon>Spiralia</taxon>
        <taxon>Lophotrochozoa</taxon>
        <taxon>Mollusca</taxon>
        <taxon>Bivalvia</taxon>
        <taxon>Autobranchia</taxon>
        <taxon>Heteroconchia</taxon>
        <taxon>Euheterodonta</taxon>
        <taxon>Imparidentia</taxon>
        <taxon>Neoheterodontei</taxon>
        <taxon>Myida</taxon>
        <taxon>Myoidea</taxon>
        <taxon>Myidae</taxon>
        <taxon>Mya</taxon>
    </lineage>
</organism>
<gene>
    <name evidence="1" type="ORF">MAR_021630</name>
</gene>
<proteinExistence type="predicted"/>
<name>A0ABY7EBJ7_MYAAR</name>